<dbReference type="GO" id="GO:0031514">
    <property type="term" value="C:motile cilium"/>
    <property type="evidence" value="ECO:0007669"/>
    <property type="project" value="TreeGrafter"/>
</dbReference>
<evidence type="ECO:0000256" key="7">
    <source>
        <dbReference type="ARBA" id="ARBA00023212"/>
    </source>
</evidence>
<feature type="coiled-coil region" evidence="10">
    <location>
        <begin position="242"/>
        <end position="354"/>
    </location>
</feature>
<dbReference type="OrthoDB" id="10254713at2759"/>
<evidence type="ECO:0000256" key="1">
    <source>
        <dbReference type="ARBA" id="ARBA00004611"/>
    </source>
</evidence>
<dbReference type="PANTHER" id="PTHR14871:SF1">
    <property type="entry name" value="DYNEIN REGULATORY COMPLEX PROTEIN 9"/>
    <property type="match status" value="1"/>
</dbReference>
<evidence type="ECO:0000256" key="11">
    <source>
        <dbReference type="SAM" id="MobiDB-lite"/>
    </source>
</evidence>
<feature type="compositionally biased region" description="Basic residues" evidence="11">
    <location>
        <begin position="371"/>
        <end position="389"/>
    </location>
</feature>
<evidence type="ECO:0000256" key="5">
    <source>
        <dbReference type="ARBA" id="ARBA00022846"/>
    </source>
</evidence>
<dbReference type="FunCoup" id="A0A1S3K787">
    <property type="interactions" value="35"/>
</dbReference>
<evidence type="ECO:0000256" key="8">
    <source>
        <dbReference type="ARBA" id="ARBA00023273"/>
    </source>
</evidence>
<keyword evidence="12" id="KW-1185">Reference proteome</keyword>
<evidence type="ECO:0000313" key="13">
    <source>
        <dbReference type="RefSeq" id="XP_013418121.1"/>
    </source>
</evidence>
<organism evidence="12 13">
    <name type="scientific">Lingula anatina</name>
    <name type="common">Brachiopod</name>
    <name type="synonym">Lingula unguis</name>
    <dbReference type="NCBI Taxonomy" id="7574"/>
    <lineage>
        <taxon>Eukaryota</taxon>
        <taxon>Metazoa</taxon>
        <taxon>Spiralia</taxon>
        <taxon>Lophotrochozoa</taxon>
        <taxon>Brachiopoda</taxon>
        <taxon>Linguliformea</taxon>
        <taxon>Lingulata</taxon>
        <taxon>Lingulida</taxon>
        <taxon>Linguloidea</taxon>
        <taxon>Lingulidae</taxon>
        <taxon>Lingula</taxon>
    </lineage>
</organism>
<evidence type="ECO:0000256" key="6">
    <source>
        <dbReference type="ARBA" id="ARBA00023069"/>
    </source>
</evidence>
<proteinExistence type="inferred from homology"/>
<protein>
    <recommendedName>
        <fullName evidence="3">Dynein regulatory complex protein 9</fullName>
    </recommendedName>
    <alternativeName>
        <fullName evidence="9">IQ domain-containing protein G</fullName>
    </alternativeName>
</protein>
<dbReference type="KEGG" id="lak:106179132"/>
<evidence type="ECO:0000313" key="12">
    <source>
        <dbReference type="Proteomes" id="UP000085678"/>
    </source>
</evidence>
<dbReference type="CDD" id="cd23766">
    <property type="entry name" value="IQCG"/>
    <property type="match status" value="1"/>
</dbReference>
<evidence type="ECO:0000256" key="4">
    <source>
        <dbReference type="ARBA" id="ARBA00022490"/>
    </source>
</evidence>
<evidence type="ECO:0000256" key="3">
    <source>
        <dbReference type="ARBA" id="ARBA00013738"/>
    </source>
</evidence>
<keyword evidence="5" id="KW-0282">Flagellum</keyword>
<keyword evidence="8" id="KW-0966">Cell projection</keyword>
<evidence type="ECO:0000256" key="9">
    <source>
        <dbReference type="ARBA" id="ARBA00032183"/>
    </source>
</evidence>
<dbReference type="InParanoid" id="A0A1S3K787"/>
<keyword evidence="7" id="KW-0206">Cytoskeleton</keyword>
<comment type="similarity">
    <text evidence="2">Belongs to the DRC9 family.</text>
</comment>
<evidence type="ECO:0000256" key="10">
    <source>
        <dbReference type="SAM" id="Coils"/>
    </source>
</evidence>
<accession>A0A1S3K787</accession>
<comment type="subcellular location">
    <subcellularLocation>
        <location evidence="1">Cytoplasm</location>
        <location evidence="1">Cytoskeleton</location>
        <location evidence="1">Flagellum axoneme</location>
    </subcellularLocation>
</comment>
<dbReference type="PANTHER" id="PTHR14871">
    <property type="entry name" value="DYNEIN REGULATORY COMPLEX PROTEIN 9"/>
    <property type="match status" value="1"/>
</dbReference>
<dbReference type="GeneID" id="106179132"/>
<dbReference type="STRING" id="7574.A0A1S3K787"/>
<dbReference type="GO" id="GO:0005737">
    <property type="term" value="C:cytoplasm"/>
    <property type="evidence" value="ECO:0007669"/>
    <property type="project" value="TreeGrafter"/>
</dbReference>
<gene>
    <name evidence="13" type="primary">LOC106179132</name>
</gene>
<feature type="region of interest" description="Disordered" evidence="11">
    <location>
        <begin position="366"/>
        <end position="389"/>
    </location>
</feature>
<name>A0A1S3K787_LINAN</name>
<dbReference type="GO" id="GO:0044782">
    <property type="term" value="P:cilium organization"/>
    <property type="evidence" value="ECO:0007669"/>
    <property type="project" value="TreeGrafter"/>
</dbReference>
<dbReference type="InterPro" id="IPR042618">
    <property type="entry name" value="IQCG"/>
</dbReference>
<keyword evidence="4" id="KW-0963">Cytoplasm</keyword>
<dbReference type="InterPro" id="IPR000048">
    <property type="entry name" value="IQ_motif_EF-hand-BS"/>
</dbReference>
<dbReference type="Proteomes" id="UP000085678">
    <property type="component" value="Unplaced"/>
</dbReference>
<evidence type="ECO:0000256" key="2">
    <source>
        <dbReference type="ARBA" id="ARBA00008222"/>
    </source>
</evidence>
<dbReference type="Pfam" id="PF00612">
    <property type="entry name" value="IQ"/>
    <property type="match status" value="1"/>
</dbReference>
<sequence>MLTGVDAIHVSTVLEDCADQLAILGKIMPGTYENRPDADEFVQEEIGQLVEGQRQLESKYESLMSKKQDLRQGDVRTKSNLQKMMDTDRDIQATGGDLKNSTHVFGRSLKQNPLTSDNITKIQEDRAFLERVVCNTLAEIEHRGTYESLVSAVREERNRKTGLQDTILKEEEGRRKLKTLQKQLVDVKKEKEVEIQHRNEMIAHLKDQLQEMKAKTNMEGKYIQKCAQVSVAQTLKRCTMAEKGMKDELESLRNKIDEETRVNAEVESFLQTHQKILSQKVEYWMEKYEKDVDDMQIKLKVLEDAEKKDLARIAELKKLYEEYEQVVVEDRIDKEKARRKAQQEEIELKNATKLQAWWRGVMVRRGLGPYSKKKKKGKKGKKSGKKKKK</sequence>
<keyword evidence="10" id="KW-0175">Coiled coil</keyword>
<dbReference type="PROSITE" id="PS50096">
    <property type="entry name" value="IQ"/>
    <property type="match status" value="1"/>
</dbReference>
<dbReference type="AlphaFoldDB" id="A0A1S3K787"/>
<keyword evidence="6" id="KW-0969">Cilium</keyword>
<reference evidence="13" key="1">
    <citation type="submission" date="2025-08" db="UniProtKB">
        <authorList>
            <consortium name="RefSeq"/>
        </authorList>
    </citation>
    <scope>IDENTIFICATION</scope>
    <source>
        <tissue evidence="13">Gonads</tissue>
    </source>
</reference>
<dbReference type="RefSeq" id="XP_013418121.1">
    <property type="nucleotide sequence ID" value="XM_013562667.1"/>
</dbReference>
<feature type="coiled-coil region" evidence="10">
    <location>
        <begin position="170"/>
        <end position="215"/>
    </location>
</feature>